<gene>
    <name evidence="1" type="ORF">LCGC14_1203710</name>
</gene>
<evidence type="ECO:0000313" key="1">
    <source>
        <dbReference type="EMBL" id="KKM93907.1"/>
    </source>
</evidence>
<protein>
    <submittedName>
        <fullName evidence="1">Uncharacterized protein</fullName>
    </submittedName>
</protein>
<sequence>MERMDRTNSKMIRVLRIENRPGFDWWATFQKDNGCIVSVEFIPSFKGICMAAGFVGTGGRNIS</sequence>
<reference evidence="1" key="1">
    <citation type="journal article" date="2015" name="Nature">
        <title>Complex archaea that bridge the gap between prokaryotes and eukaryotes.</title>
        <authorList>
            <person name="Spang A."/>
            <person name="Saw J.H."/>
            <person name="Jorgensen S.L."/>
            <person name="Zaremba-Niedzwiedzka K."/>
            <person name="Martijn J."/>
            <person name="Lind A.E."/>
            <person name="van Eijk R."/>
            <person name="Schleper C."/>
            <person name="Guy L."/>
            <person name="Ettema T.J."/>
        </authorList>
    </citation>
    <scope>NUCLEOTIDE SEQUENCE</scope>
</reference>
<name>A0A0F9PKW8_9ZZZZ</name>
<dbReference type="EMBL" id="LAZR01006210">
    <property type="protein sequence ID" value="KKM93907.1"/>
    <property type="molecule type" value="Genomic_DNA"/>
</dbReference>
<comment type="caution">
    <text evidence="1">The sequence shown here is derived from an EMBL/GenBank/DDBJ whole genome shotgun (WGS) entry which is preliminary data.</text>
</comment>
<dbReference type="AlphaFoldDB" id="A0A0F9PKW8"/>
<proteinExistence type="predicted"/>
<accession>A0A0F9PKW8</accession>
<organism evidence="1">
    <name type="scientific">marine sediment metagenome</name>
    <dbReference type="NCBI Taxonomy" id="412755"/>
    <lineage>
        <taxon>unclassified sequences</taxon>
        <taxon>metagenomes</taxon>
        <taxon>ecological metagenomes</taxon>
    </lineage>
</organism>